<evidence type="ECO:0008006" key="4">
    <source>
        <dbReference type="Google" id="ProtNLM"/>
    </source>
</evidence>
<feature type="region of interest" description="Disordered" evidence="1">
    <location>
        <begin position="74"/>
        <end position="99"/>
    </location>
</feature>
<proteinExistence type="predicted"/>
<feature type="compositionally biased region" description="Basic and acidic residues" evidence="1">
    <location>
        <begin position="74"/>
        <end position="87"/>
    </location>
</feature>
<protein>
    <recommendedName>
        <fullName evidence="4">Helix-turn-helix DNA binding domain protein</fullName>
    </recommendedName>
</protein>
<sequence length="99" mass="11112">MTKQSELLGNVLLGLADIAELLGLSPASVRTYHTDANRRRREGNPLDQDMPAPDMVIGRTPAWKRETIDAWKSEREAAAQRNLDRLRQPRGPRTPEPVA</sequence>
<evidence type="ECO:0000256" key="1">
    <source>
        <dbReference type="SAM" id="MobiDB-lite"/>
    </source>
</evidence>
<dbReference type="EMBL" id="MH155873">
    <property type="protein sequence ID" value="AWN05559.1"/>
    <property type="molecule type" value="Genomic_DNA"/>
</dbReference>
<evidence type="ECO:0000313" key="2">
    <source>
        <dbReference type="EMBL" id="AWN05559.1"/>
    </source>
</evidence>
<gene>
    <name evidence="2" type="primary">66</name>
    <name evidence="2" type="ORF">SEA_PASCHALIS_66</name>
</gene>
<evidence type="ECO:0000313" key="3">
    <source>
        <dbReference type="Proteomes" id="UP000246726"/>
    </source>
</evidence>
<dbReference type="Proteomes" id="UP000246726">
    <property type="component" value="Segment"/>
</dbReference>
<organism evidence="2 3">
    <name type="scientific">Microbacterium phage Paschalis</name>
    <dbReference type="NCBI Taxonomy" id="2992928"/>
    <lineage>
        <taxon>Viruses</taxon>
        <taxon>Duplodnaviria</taxon>
        <taxon>Heunggongvirae</taxon>
        <taxon>Uroviricota</taxon>
        <taxon>Caudoviricetes</taxon>
        <taxon>Hodgkinviridae</taxon>
        <taxon>Quhwahvirus</taxon>
        <taxon>Quhwahvirus paschalis</taxon>
    </lineage>
</organism>
<dbReference type="GeneID" id="54992441"/>
<accession>A0A2U8UPA0</accession>
<reference evidence="2 3" key="1">
    <citation type="submission" date="2018-04" db="EMBL/GenBank/DDBJ databases">
        <authorList>
            <person name="Paschalis M.I."/>
            <person name="Cheong D.K."/>
            <person name="Petit-Frere T."/>
            <person name="Stoner K.N."/>
            <person name="Veracka M."/>
            <person name="Ewers R.M."/>
            <person name="Maciver D.B."/>
            <person name="Santiago X."/>
            <person name="Nichols C.D."/>
            <person name="Scaff D.S."/>
            <person name="Osorio S.M."/>
            <person name="Mercado F.J."/>
            <person name="Tamondong K.G."/>
            <person name="Lee J."/>
            <person name="Nicholson R.L."/>
            <person name="Antonucci M.K."/>
            <person name="Anger G.K."/>
            <person name="Washington J.M."/>
            <person name="Garlena R.A."/>
            <person name="Russell D.A."/>
            <person name="Pope W.H."/>
            <person name="Jacobs-Sera D."/>
            <person name="Hendrix R.W."/>
            <person name="Hatfull G.F."/>
        </authorList>
    </citation>
    <scope>NUCLEOTIDE SEQUENCE [LARGE SCALE GENOMIC DNA]</scope>
</reference>
<name>A0A2U8UPA0_9CAUD</name>
<keyword evidence="3" id="KW-1185">Reference proteome</keyword>
<feature type="region of interest" description="Disordered" evidence="1">
    <location>
        <begin position="33"/>
        <end position="56"/>
    </location>
</feature>
<dbReference type="RefSeq" id="YP_009801914.1">
    <property type="nucleotide sequence ID" value="NC_047976.1"/>
</dbReference>